<evidence type="ECO:0000313" key="4">
    <source>
        <dbReference type="Proteomes" id="UP000666240"/>
    </source>
</evidence>
<name>A0A8J7UH17_9HYPH</name>
<protein>
    <submittedName>
        <fullName evidence="3">Tetratricopeptide repeat protein</fullName>
    </submittedName>
</protein>
<gene>
    <name evidence="3" type="ORF">J5Y06_08775</name>
</gene>
<evidence type="ECO:0000256" key="1">
    <source>
        <dbReference type="SAM" id="Phobius"/>
    </source>
</evidence>
<keyword evidence="1" id="KW-0472">Membrane</keyword>
<evidence type="ECO:0000313" key="3">
    <source>
        <dbReference type="EMBL" id="MBP0438739.1"/>
    </source>
</evidence>
<feature type="transmembrane region" description="Helical" evidence="1">
    <location>
        <begin position="21"/>
        <end position="49"/>
    </location>
</feature>
<reference evidence="3" key="1">
    <citation type="submission" date="2021-03" db="EMBL/GenBank/DDBJ databases">
        <title>Genome sequencing and assembly of Tianweitania sediminis.</title>
        <authorList>
            <person name="Chhetri G."/>
        </authorList>
    </citation>
    <scope>NUCLEOTIDE SEQUENCE</scope>
    <source>
        <strain evidence="3">Z8</strain>
    </source>
</reference>
<dbReference type="AlphaFoldDB" id="A0A8J7UH17"/>
<dbReference type="Proteomes" id="UP000666240">
    <property type="component" value="Unassembled WGS sequence"/>
</dbReference>
<dbReference type="InterPro" id="IPR018704">
    <property type="entry name" value="SecYEG/CpoB_TPR"/>
</dbReference>
<dbReference type="InterPro" id="IPR011990">
    <property type="entry name" value="TPR-like_helical_dom_sf"/>
</dbReference>
<keyword evidence="1" id="KW-0812">Transmembrane</keyword>
<dbReference type="Pfam" id="PF09976">
    <property type="entry name" value="TPR_21"/>
    <property type="match status" value="1"/>
</dbReference>
<dbReference type="EMBL" id="JAGIYY010000002">
    <property type="protein sequence ID" value="MBP0438739.1"/>
    <property type="molecule type" value="Genomic_DNA"/>
</dbReference>
<keyword evidence="4" id="KW-1185">Reference proteome</keyword>
<dbReference type="RefSeq" id="WP_209334758.1">
    <property type="nucleotide sequence ID" value="NZ_JAGIYY010000002.1"/>
</dbReference>
<dbReference type="Gene3D" id="1.25.40.10">
    <property type="entry name" value="Tetratricopeptide repeat domain"/>
    <property type="match status" value="1"/>
</dbReference>
<evidence type="ECO:0000259" key="2">
    <source>
        <dbReference type="Pfam" id="PF09976"/>
    </source>
</evidence>
<accession>A0A8J7UH17</accession>
<comment type="caution">
    <text evidence="3">The sequence shown here is derived from an EMBL/GenBank/DDBJ whole genome shotgun (WGS) entry which is preliminary data.</text>
</comment>
<keyword evidence="1" id="KW-1133">Transmembrane helix</keyword>
<sequence length="219" mass="23545">MSDTFFREVNEEMRQAKARAIWQRFGPIAIILAVLIVLGTGGWVLYNWWAESRANASGDQFSQALQLASEGKSDEALAALQALESDGVGAYPLLARMRMATVIAQQGDFTGAVAQFDQVSNDGSIPQSIRDLAKLRAGLILVDHGSYGDVEARVGALNADTNPLRHSAREALALSAWKEGRLADAMPLFETLQDDTAAPANIRQRAGMMVELIRGSGAG</sequence>
<proteinExistence type="predicted"/>
<feature type="domain" description="Ancillary SecYEG translocon subunit/Cell division coordinator CpoB TPR" evidence="2">
    <location>
        <begin position="20"/>
        <end position="148"/>
    </location>
</feature>
<organism evidence="3 4">
    <name type="scientific">Tianweitania sediminis</name>
    <dbReference type="NCBI Taxonomy" id="1502156"/>
    <lineage>
        <taxon>Bacteria</taxon>
        <taxon>Pseudomonadati</taxon>
        <taxon>Pseudomonadota</taxon>
        <taxon>Alphaproteobacteria</taxon>
        <taxon>Hyphomicrobiales</taxon>
        <taxon>Phyllobacteriaceae</taxon>
        <taxon>Tianweitania</taxon>
    </lineage>
</organism>